<dbReference type="SUPFAM" id="SSF81301">
    <property type="entry name" value="Nucleotidyltransferase"/>
    <property type="match status" value="1"/>
</dbReference>
<gene>
    <name evidence="2" type="ORF">KUTeg_000590</name>
</gene>
<evidence type="ECO:0000313" key="2">
    <source>
        <dbReference type="EMBL" id="KAJ8322119.1"/>
    </source>
</evidence>
<feature type="domain" description="Mab-21-like HhH/H2TH-like" evidence="1">
    <location>
        <begin position="253"/>
        <end position="289"/>
    </location>
</feature>
<proteinExistence type="predicted"/>
<comment type="caution">
    <text evidence="2">The sequence shown here is derived from an EMBL/GenBank/DDBJ whole genome shotgun (WGS) entry which is preliminary data.</text>
</comment>
<dbReference type="PANTHER" id="PTHR10656:SF69">
    <property type="entry name" value="MAB-21-LIKE HHH_H2TH-LIKE DOMAIN-CONTAINING PROTEIN"/>
    <property type="match status" value="1"/>
</dbReference>
<keyword evidence="3" id="KW-1185">Reference proteome</keyword>
<accession>A0ABQ9FXZ6</accession>
<dbReference type="InterPro" id="IPR043519">
    <property type="entry name" value="NT_sf"/>
</dbReference>
<evidence type="ECO:0000313" key="3">
    <source>
        <dbReference type="Proteomes" id="UP001217089"/>
    </source>
</evidence>
<evidence type="ECO:0000259" key="1">
    <source>
        <dbReference type="Pfam" id="PF20266"/>
    </source>
</evidence>
<organism evidence="2 3">
    <name type="scientific">Tegillarca granosa</name>
    <name type="common">Malaysian cockle</name>
    <name type="synonym">Anadara granosa</name>
    <dbReference type="NCBI Taxonomy" id="220873"/>
    <lineage>
        <taxon>Eukaryota</taxon>
        <taxon>Metazoa</taxon>
        <taxon>Spiralia</taxon>
        <taxon>Lophotrochozoa</taxon>
        <taxon>Mollusca</taxon>
        <taxon>Bivalvia</taxon>
        <taxon>Autobranchia</taxon>
        <taxon>Pteriomorphia</taxon>
        <taxon>Arcoida</taxon>
        <taxon>Arcoidea</taxon>
        <taxon>Arcidae</taxon>
        <taxon>Tegillarca</taxon>
    </lineage>
</organism>
<dbReference type="Pfam" id="PF20266">
    <property type="entry name" value="Mab-21_C"/>
    <property type="match status" value="1"/>
</dbReference>
<dbReference type="InterPro" id="IPR046906">
    <property type="entry name" value="Mab-21_HhH/H2TH-like"/>
</dbReference>
<dbReference type="Proteomes" id="UP001217089">
    <property type="component" value="Unassembled WGS sequence"/>
</dbReference>
<protein>
    <recommendedName>
        <fullName evidence="1">Mab-21-like HhH/H2TH-like domain-containing protein</fullName>
    </recommendedName>
</protein>
<dbReference type="PANTHER" id="PTHR10656">
    <property type="entry name" value="CELL FATE DETERMINING PROTEIN MAB21-RELATED"/>
    <property type="match status" value="1"/>
</dbReference>
<dbReference type="SMART" id="SM01265">
    <property type="entry name" value="Mab-21"/>
    <property type="match status" value="1"/>
</dbReference>
<dbReference type="EMBL" id="JARBDR010000018">
    <property type="protein sequence ID" value="KAJ8322119.1"/>
    <property type="molecule type" value="Genomic_DNA"/>
</dbReference>
<reference evidence="2 3" key="1">
    <citation type="submission" date="2022-12" db="EMBL/GenBank/DDBJ databases">
        <title>Chromosome-level genome of Tegillarca granosa.</title>
        <authorList>
            <person name="Kim J."/>
        </authorList>
    </citation>
    <scope>NUCLEOTIDE SEQUENCE [LARGE SCALE GENOMIC DNA]</scope>
    <source>
        <strain evidence="2">Teg-2019</strain>
        <tissue evidence="2">Adductor muscle</tissue>
    </source>
</reference>
<dbReference type="Gene3D" id="1.10.1410.40">
    <property type="match status" value="2"/>
</dbReference>
<sequence length="390" mass="45202">MENLSIMIWNELRRFVGTEEQVLIIRRTFELAAFIKSPTIPLFSANPSSVVFTGSNVEGLELRESDIDVIFVIDNMSFSDSDTDPVPDIIIDTKNIKLGYVRLRCHDYISYPDIISFALAETDNGLVLSSLLFRVTVVNSLQIDFPSSVGHGPCSTFKIPRFNIDTDWLNNWPVVAKEWIGRNRNYNWPPRDLISDIKRDGFHVVPIGTRNSKGSHLQWRISFKMAKKKLIHSFNHTQFLCYGLLKLYLRHNKENFLDCFLTCFRRLIKWVKDEYCPNYFIKENNMFEGKICGDKGKRLLGYLNELYHKGLHTLRIPCLSELQSCTIYTPVLSGKAITDAEREFFCDLNRLKVLSNRNRTRTFSASIENKKKINLTNQLRIDLKLQSIVI</sequence>
<dbReference type="InterPro" id="IPR024810">
    <property type="entry name" value="MAB21L/cGLR"/>
</dbReference>
<name>A0ABQ9FXZ6_TEGGR</name>